<accession>A0ACB8BD01</accession>
<comment type="caution">
    <text evidence="1">The sequence shown here is derived from an EMBL/GenBank/DDBJ whole genome shotgun (WGS) entry which is preliminary data.</text>
</comment>
<reference evidence="1" key="1">
    <citation type="journal article" date="2021" name="New Phytol.">
        <title>Evolutionary innovations through gain and loss of genes in the ectomycorrhizal Boletales.</title>
        <authorList>
            <person name="Wu G."/>
            <person name="Miyauchi S."/>
            <person name="Morin E."/>
            <person name="Kuo A."/>
            <person name="Drula E."/>
            <person name="Varga T."/>
            <person name="Kohler A."/>
            <person name="Feng B."/>
            <person name="Cao Y."/>
            <person name="Lipzen A."/>
            <person name="Daum C."/>
            <person name="Hundley H."/>
            <person name="Pangilinan J."/>
            <person name="Johnson J."/>
            <person name="Barry K."/>
            <person name="LaButti K."/>
            <person name="Ng V."/>
            <person name="Ahrendt S."/>
            <person name="Min B."/>
            <person name="Choi I.G."/>
            <person name="Park H."/>
            <person name="Plett J.M."/>
            <person name="Magnuson J."/>
            <person name="Spatafora J.W."/>
            <person name="Nagy L.G."/>
            <person name="Henrissat B."/>
            <person name="Grigoriev I.V."/>
            <person name="Yang Z.L."/>
            <person name="Xu J."/>
            <person name="Martin F.M."/>
        </authorList>
    </citation>
    <scope>NUCLEOTIDE SEQUENCE</scope>
    <source>
        <strain evidence="1">KUC20120723A-06</strain>
    </source>
</reference>
<protein>
    <submittedName>
        <fullName evidence="1">Uncharacterized protein</fullName>
    </submittedName>
</protein>
<organism evidence="1 2">
    <name type="scientific">Leucogyrophana mollusca</name>
    <dbReference type="NCBI Taxonomy" id="85980"/>
    <lineage>
        <taxon>Eukaryota</taxon>
        <taxon>Fungi</taxon>
        <taxon>Dikarya</taxon>
        <taxon>Basidiomycota</taxon>
        <taxon>Agaricomycotina</taxon>
        <taxon>Agaricomycetes</taxon>
        <taxon>Agaricomycetidae</taxon>
        <taxon>Boletales</taxon>
        <taxon>Boletales incertae sedis</taxon>
        <taxon>Leucogyrophana</taxon>
    </lineage>
</organism>
<gene>
    <name evidence="1" type="ORF">BV22DRAFT_572614</name>
</gene>
<keyword evidence="2" id="KW-1185">Reference proteome</keyword>
<name>A0ACB8BD01_9AGAM</name>
<proteinExistence type="predicted"/>
<evidence type="ECO:0000313" key="2">
    <source>
        <dbReference type="Proteomes" id="UP000790709"/>
    </source>
</evidence>
<evidence type="ECO:0000313" key="1">
    <source>
        <dbReference type="EMBL" id="KAH7923605.1"/>
    </source>
</evidence>
<dbReference type="Proteomes" id="UP000790709">
    <property type="component" value="Unassembled WGS sequence"/>
</dbReference>
<dbReference type="EMBL" id="MU266448">
    <property type="protein sequence ID" value="KAH7923605.1"/>
    <property type="molecule type" value="Genomic_DNA"/>
</dbReference>
<sequence length="165" mass="18158">MWFASGPGRQSVDRRTRFCKYGNEDDPREPSPWSCQGTQSDRHLVVFGTLRYLVQSRYRCCYDHCSCNHTGLITPSDAGPLGASHSVAPVVTPSHTSSAATTCASRHVHEPRPLHTASHVHHILPLPIPCSTHPSDVPLHSASPSTRESPDPSLSAHWDLPKARR</sequence>